<dbReference type="GO" id="GO:0006457">
    <property type="term" value="P:protein folding"/>
    <property type="evidence" value="ECO:0007669"/>
    <property type="project" value="TreeGrafter"/>
</dbReference>
<evidence type="ECO:0000313" key="4">
    <source>
        <dbReference type="EMBL" id="CAE8595501.1"/>
    </source>
</evidence>
<dbReference type="GO" id="GO:0005634">
    <property type="term" value="C:nucleus"/>
    <property type="evidence" value="ECO:0007669"/>
    <property type="project" value="TreeGrafter"/>
</dbReference>
<dbReference type="SUPFAM" id="SSF48452">
    <property type="entry name" value="TPR-like"/>
    <property type="match status" value="1"/>
</dbReference>
<dbReference type="PANTHER" id="PTHR46035">
    <property type="entry name" value="TETRATRICOPEPTIDE REPEAT PROTEIN 4"/>
    <property type="match status" value="1"/>
</dbReference>
<reference evidence="5" key="1">
    <citation type="submission" date="2021-02" db="EMBL/GenBank/DDBJ databases">
        <authorList>
            <person name="Dougan E. K."/>
            <person name="Rhodes N."/>
            <person name="Thang M."/>
            <person name="Chan C."/>
        </authorList>
    </citation>
    <scope>NUCLEOTIDE SEQUENCE</scope>
</reference>
<name>A0A813KP69_POLGL</name>
<feature type="region of interest" description="Disordered" evidence="3">
    <location>
        <begin position="153"/>
        <end position="208"/>
    </location>
</feature>
<feature type="compositionally biased region" description="Basic and acidic residues" evidence="3">
    <location>
        <begin position="17"/>
        <end position="26"/>
    </location>
</feature>
<dbReference type="Gene3D" id="1.25.40.10">
    <property type="entry name" value="Tetratricopeptide repeat domain"/>
    <property type="match status" value="1"/>
</dbReference>
<evidence type="ECO:0008006" key="8">
    <source>
        <dbReference type="Google" id="ProtNLM"/>
    </source>
</evidence>
<evidence type="ECO:0000256" key="1">
    <source>
        <dbReference type="ARBA" id="ARBA00022737"/>
    </source>
</evidence>
<dbReference type="Proteomes" id="UP000626109">
    <property type="component" value="Unassembled WGS sequence"/>
</dbReference>
<evidence type="ECO:0000313" key="6">
    <source>
        <dbReference type="Proteomes" id="UP000626109"/>
    </source>
</evidence>
<dbReference type="InterPro" id="IPR011990">
    <property type="entry name" value="TPR-like_helical_dom_sf"/>
</dbReference>
<evidence type="ECO:0000256" key="3">
    <source>
        <dbReference type="SAM" id="MobiDB-lite"/>
    </source>
</evidence>
<dbReference type="OrthoDB" id="420195at2759"/>
<protein>
    <recommendedName>
        <fullName evidence="8">Peptidylprolyl isomerase</fullName>
    </recommendedName>
</protein>
<dbReference type="EMBL" id="CAJNNW010032229">
    <property type="protein sequence ID" value="CAE8711851.1"/>
    <property type="molecule type" value="Genomic_DNA"/>
</dbReference>
<evidence type="ECO:0000256" key="2">
    <source>
        <dbReference type="ARBA" id="ARBA00022803"/>
    </source>
</evidence>
<sequence length="208" mass="22602">MGSFSEASPEQQAAEQKAAELKERGNRHLAARDSASALRCYAEGLEQLGNPETEGGPPTSRWLRSLGFSLGSSHQLSAALHSNSAQALMKQRRWIEAIDHCNRALRHDPAHSKSSWRGATAAIEVGMHDVAFSFVENGLEETPGCEELLELSRKLGPLPDSPRQLPPGGSDDEEMNLSDFKLPSEAEKDAARSGKPVREHQPGKEKGD</sequence>
<keyword evidence="2" id="KW-0802">TPR repeat</keyword>
<evidence type="ECO:0000313" key="7">
    <source>
        <dbReference type="Proteomes" id="UP000654075"/>
    </source>
</evidence>
<organism evidence="5 6">
    <name type="scientific">Polarella glacialis</name>
    <name type="common">Dinoflagellate</name>
    <dbReference type="NCBI Taxonomy" id="89957"/>
    <lineage>
        <taxon>Eukaryota</taxon>
        <taxon>Sar</taxon>
        <taxon>Alveolata</taxon>
        <taxon>Dinophyceae</taxon>
        <taxon>Suessiales</taxon>
        <taxon>Suessiaceae</taxon>
        <taxon>Polarella</taxon>
    </lineage>
</organism>
<feature type="compositionally biased region" description="Low complexity" evidence="3">
    <location>
        <begin position="1"/>
        <end position="16"/>
    </location>
</feature>
<accession>A0A813KP69</accession>
<proteinExistence type="predicted"/>
<dbReference type="PANTHER" id="PTHR46035:SF1">
    <property type="entry name" value="TETRATRICOPEPTIDE REPEAT PROTEIN 4"/>
    <property type="match status" value="1"/>
</dbReference>
<keyword evidence="1" id="KW-0677">Repeat</keyword>
<dbReference type="Proteomes" id="UP000654075">
    <property type="component" value="Unassembled WGS sequence"/>
</dbReference>
<dbReference type="GO" id="GO:0051879">
    <property type="term" value="F:Hsp90 protein binding"/>
    <property type="evidence" value="ECO:0007669"/>
    <property type="project" value="TreeGrafter"/>
</dbReference>
<dbReference type="InterPro" id="IPR019734">
    <property type="entry name" value="TPR_rpt"/>
</dbReference>
<feature type="compositionally biased region" description="Basic and acidic residues" evidence="3">
    <location>
        <begin position="182"/>
        <end position="208"/>
    </location>
</feature>
<dbReference type="EMBL" id="CAJNNV010007889">
    <property type="protein sequence ID" value="CAE8595501.1"/>
    <property type="molecule type" value="Genomic_DNA"/>
</dbReference>
<dbReference type="AlphaFoldDB" id="A0A813KP69"/>
<dbReference type="OMA" id="CHAALRY"/>
<dbReference type="Pfam" id="PF07719">
    <property type="entry name" value="TPR_2"/>
    <property type="match status" value="1"/>
</dbReference>
<feature type="region of interest" description="Disordered" evidence="3">
    <location>
        <begin position="1"/>
        <end position="30"/>
    </location>
</feature>
<dbReference type="GO" id="GO:0030544">
    <property type="term" value="F:Hsp70 protein binding"/>
    <property type="evidence" value="ECO:0007669"/>
    <property type="project" value="TreeGrafter"/>
</dbReference>
<dbReference type="GO" id="GO:0005829">
    <property type="term" value="C:cytosol"/>
    <property type="evidence" value="ECO:0007669"/>
    <property type="project" value="TreeGrafter"/>
</dbReference>
<comment type="caution">
    <text evidence="5">The sequence shown here is derived from an EMBL/GenBank/DDBJ whole genome shotgun (WGS) entry which is preliminary data.</text>
</comment>
<gene>
    <name evidence="4" type="ORF">PGLA1383_LOCUS14011</name>
    <name evidence="5" type="ORF">PGLA2088_LOCUS36701</name>
</gene>
<dbReference type="SMART" id="SM00028">
    <property type="entry name" value="TPR"/>
    <property type="match status" value="2"/>
</dbReference>
<keyword evidence="7" id="KW-1185">Reference proteome</keyword>
<evidence type="ECO:0000313" key="5">
    <source>
        <dbReference type="EMBL" id="CAE8711851.1"/>
    </source>
</evidence>
<dbReference type="InterPro" id="IPR013105">
    <property type="entry name" value="TPR_2"/>
</dbReference>